<dbReference type="GO" id="GO:0046872">
    <property type="term" value="F:metal ion binding"/>
    <property type="evidence" value="ECO:0007669"/>
    <property type="project" value="UniProtKB-KW"/>
</dbReference>
<name>A0A7R9LEF3_9ACAR</name>
<keyword evidence="3" id="KW-0460">Magnesium</keyword>
<keyword evidence="2" id="KW-0378">Hydrolase</keyword>
<dbReference type="GO" id="GO:0016787">
    <property type="term" value="F:hydrolase activity"/>
    <property type="evidence" value="ECO:0007669"/>
    <property type="project" value="UniProtKB-KW"/>
</dbReference>
<evidence type="ECO:0000313" key="4">
    <source>
        <dbReference type="EMBL" id="CAD7639295.1"/>
    </source>
</evidence>
<evidence type="ECO:0000256" key="3">
    <source>
        <dbReference type="ARBA" id="ARBA00022842"/>
    </source>
</evidence>
<reference evidence="4" key="1">
    <citation type="submission" date="2020-11" db="EMBL/GenBank/DDBJ databases">
        <authorList>
            <person name="Tran Van P."/>
        </authorList>
    </citation>
    <scope>NUCLEOTIDE SEQUENCE</scope>
</reference>
<keyword evidence="5" id="KW-1185">Reference proteome</keyword>
<evidence type="ECO:0000256" key="2">
    <source>
        <dbReference type="ARBA" id="ARBA00022801"/>
    </source>
</evidence>
<dbReference type="Proteomes" id="UP000728032">
    <property type="component" value="Unassembled WGS sequence"/>
</dbReference>
<protein>
    <submittedName>
        <fullName evidence="4">Uncharacterized protein</fullName>
    </submittedName>
</protein>
<gene>
    <name evidence="4" type="ORF">ONB1V03_LOCUS1901</name>
</gene>
<proteinExistence type="predicted"/>
<dbReference type="InterPro" id="IPR036412">
    <property type="entry name" value="HAD-like_sf"/>
</dbReference>
<dbReference type="Pfam" id="PF05761">
    <property type="entry name" value="5_nucleotid"/>
    <property type="match status" value="1"/>
</dbReference>
<dbReference type="InterPro" id="IPR008380">
    <property type="entry name" value="HAD-SF_hydro_IG_5-nucl"/>
</dbReference>
<keyword evidence="1" id="KW-0479">Metal-binding</keyword>
<sequence>MKIDSFHQIQLGSVYRGLTPIDDNEVLNLYNGNYVPQKLIRSKAGGEQLPMKQLNDLFSVPEICLLSNVTEYFIKNNICMVGLYEKLLCVHDCLLHESVTQVLRQVS</sequence>
<organism evidence="4">
    <name type="scientific">Oppiella nova</name>
    <dbReference type="NCBI Taxonomy" id="334625"/>
    <lineage>
        <taxon>Eukaryota</taxon>
        <taxon>Metazoa</taxon>
        <taxon>Ecdysozoa</taxon>
        <taxon>Arthropoda</taxon>
        <taxon>Chelicerata</taxon>
        <taxon>Arachnida</taxon>
        <taxon>Acari</taxon>
        <taxon>Acariformes</taxon>
        <taxon>Sarcoptiformes</taxon>
        <taxon>Oribatida</taxon>
        <taxon>Brachypylina</taxon>
        <taxon>Oppioidea</taxon>
        <taxon>Oppiidae</taxon>
        <taxon>Oppiella</taxon>
    </lineage>
</organism>
<evidence type="ECO:0000256" key="1">
    <source>
        <dbReference type="ARBA" id="ARBA00022723"/>
    </source>
</evidence>
<evidence type="ECO:0000313" key="5">
    <source>
        <dbReference type="Proteomes" id="UP000728032"/>
    </source>
</evidence>
<dbReference type="EMBL" id="OC915218">
    <property type="protein sequence ID" value="CAD7639295.1"/>
    <property type="molecule type" value="Genomic_DNA"/>
</dbReference>
<dbReference type="SUPFAM" id="SSF56784">
    <property type="entry name" value="HAD-like"/>
    <property type="match status" value="1"/>
</dbReference>
<dbReference type="OrthoDB" id="409330at2759"/>
<dbReference type="AlphaFoldDB" id="A0A7R9LEF3"/>
<accession>A0A7R9LEF3</accession>
<dbReference type="EMBL" id="CAJPVJ010000393">
    <property type="protein sequence ID" value="CAG2162304.1"/>
    <property type="molecule type" value="Genomic_DNA"/>
</dbReference>